<gene>
    <name evidence="1" type="ORF">LC586_37875</name>
</gene>
<accession>A0ABS8ILQ9</accession>
<dbReference type="RefSeq" id="WP_229490832.1">
    <property type="nucleotide sequence ID" value="NZ_JAIVFQ010000154.1"/>
</dbReference>
<name>A0ABS8ILQ9_9NOSO</name>
<dbReference type="Proteomes" id="UP001199525">
    <property type="component" value="Unassembled WGS sequence"/>
</dbReference>
<dbReference type="EMBL" id="JAIVFQ010000154">
    <property type="protein sequence ID" value="MCC5604755.1"/>
    <property type="molecule type" value="Genomic_DNA"/>
</dbReference>
<evidence type="ECO:0000313" key="2">
    <source>
        <dbReference type="Proteomes" id="UP001199525"/>
    </source>
</evidence>
<keyword evidence="2" id="KW-1185">Reference proteome</keyword>
<proteinExistence type="predicted"/>
<evidence type="ECO:0000313" key="1">
    <source>
        <dbReference type="EMBL" id="MCC5604755.1"/>
    </source>
</evidence>
<sequence>MSLTSELKNRNSPIRRWFDSRLNKTVIKMITNHNQLLENQEIIRPIDGVDFPLVGSAIAKALAKYLGNIYEDQTWFTNCLAQVGAKALKIEYTFDYSITNSNSLEEEALKCMLLGALENYARSRNIHKIIQPFLQGEKTLQLEAQYFKKWLPSIQDTSQIIGIVPRTWQTVI</sequence>
<organism evidence="1 2">
    <name type="scientific">Nostoc favosum CHAB5714</name>
    <dbReference type="NCBI Taxonomy" id="2780399"/>
    <lineage>
        <taxon>Bacteria</taxon>
        <taxon>Bacillati</taxon>
        <taxon>Cyanobacteriota</taxon>
        <taxon>Cyanophyceae</taxon>
        <taxon>Nostocales</taxon>
        <taxon>Nostocaceae</taxon>
        <taxon>Nostoc</taxon>
        <taxon>Nostoc favosum</taxon>
    </lineage>
</organism>
<comment type="caution">
    <text evidence="1">The sequence shown here is derived from an EMBL/GenBank/DDBJ whole genome shotgun (WGS) entry which is preliminary data.</text>
</comment>
<protein>
    <submittedName>
        <fullName evidence="1">Uncharacterized protein</fullName>
    </submittedName>
</protein>
<reference evidence="1 2" key="1">
    <citation type="journal article" date="2021" name="Microorganisms">
        <title>Genome Evolution of Filamentous Cyanobacterium Nostoc Species: From Facultative Symbiosis to Free Living.</title>
        <authorList>
            <person name="Huo D."/>
            <person name="Li H."/>
            <person name="Cai F."/>
            <person name="Guo X."/>
            <person name="Qiao Z."/>
            <person name="Wang W."/>
            <person name="Yu G."/>
            <person name="Li R."/>
        </authorList>
    </citation>
    <scope>NUCLEOTIDE SEQUENCE [LARGE SCALE GENOMIC DNA]</scope>
    <source>
        <strain evidence="1 2">CHAB 5714</strain>
    </source>
</reference>